<dbReference type="EMBL" id="JAMRDG010000001">
    <property type="protein sequence ID" value="KAJ3696436.1"/>
    <property type="molecule type" value="Genomic_DNA"/>
</dbReference>
<dbReference type="AlphaFoldDB" id="A0AAD5ZEF4"/>
<keyword evidence="2" id="KW-0812">Transmembrane</keyword>
<evidence type="ECO:0000256" key="1">
    <source>
        <dbReference type="SAM" id="MobiDB-lite"/>
    </source>
</evidence>
<gene>
    <name evidence="4" type="ORF">LUZ61_000141</name>
</gene>
<protein>
    <recommendedName>
        <fullName evidence="3">PGG domain-containing protein</fullName>
    </recommendedName>
</protein>
<reference evidence="4 5" key="1">
    <citation type="journal article" date="2022" name="Cell">
        <title>Repeat-based holocentromeres influence genome architecture and karyotype evolution.</title>
        <authorList>
            <person name="Hofstatter P.G."/>
            <person name="Thangavel G."/>
            <person name="Lux T."/>
            <person name="Neumann P."/>
            <person name="Vondrak T."/>
            <person name="Novak P."/>
            <person name="Zhang M."/>
            <person name="Costa L."/>
            <person name="Castellani M."/>
            <person name="Scott A."/>
            <person name="Toegelov H."/>
            <person name="Fuchs J."/>
            <person name="Mata-Sucre Y."/>
            <person name="Dias Y."/>
            <person name="Vanzela A.L.L."/>
            <person name="Huettel B."/>
            <person name="Almeida C.C.S."/>
            <person name="Simkova H."/>
            <person name="Souza G."/>
            <person name="Pedrosa-Harand A."/>
            <person name="Macas J."/>
            <person name="Mayer K.F.X."/>
            <person name="Houben A."/>
            <person name="Marques A."/>
        </authorList>
    </citation>
    <scope>NUCLEOTIDE SEQUENCE [LARGE SCALE GENOMIC DNA]</scope>
    <source>
        <strain evidence="4">RhyTen1mFocal</strain>
    </source>
</reference>
<evidence type="ECO:0000259" key="3">
    <source>
        <dbReference type="Pfam" id="PF13962"/>
    </source>
</evidence>
<organism evidence="4 5">
    <name type="scientific">Rhynchospora tenuis</name>
    <dbReference type="NCBI Taxonomy" id="198213"/>
    <lineage>
        <taxon>Eukaryota</taxon>
        <taxon>Viridiplantae</taxon>
        <taxon>Streptophyta</taxon>
        <taxon>Embryophyta</taxon>
        <taxon>Tracheophyta</taxon>
        <taxon>Spermatophyta</taxon>
        <taxon>Magnoliopsida</taxon>
        <taxon>Liliopsida</taxon>
        <taxon>Poales</taxon>
        <taxon>Cyperaceae</taxon>
        <taxon>Cyperoideae</taxon>
        <taxon>Rhynchosporeae</taxon>
        <taxon>Rhynchospora</taxon>
    </lineage>
</organism>
<feature type="region of interest" description="Disordered" evidence="1">
    <location>
        <begin position="1"/>
        <end position="31"/>
    </location>
</feature>
<dbReference type="PANTHER" id="PTHR24177">
    <property type="entry name" value="CASKIN"/>
    <property type="match status" value="1"/>
</dbReference>
<feature type="transmembrane region" description="Helical" evidence="2">
    <location>
        <begin position="123"/>
        <end position="142"/>
    </location>
</feature>
<evidence type="ECO:0000313" key="5">
    <source>
        <dbReference type="Proteomes" id="UP001210211"/>
    </source>
</evidence>
<dbReference type="Pfam" id="PF13962">
    <property type="entry name" value="PGG"/>
    <property type="match status" value="1"/>
</dbReference>
<feature type="transmembrane region" description="Helical" evidence="2">
    <location>
        <begin position="154"/>
        <end position="177"/>
    </location>
</feature>
<dbReference type="Proteomes" id="UP001210211">
    <property type="component" value="Unassembled WGS sequence"/>
</dbReference>
<comment type="caution">
    <text evidence="4">The sequence shown here is derived from an EMBL/GenBank/DDBJ whole genome shotgun (WGS) entry which is preliminary data.</text>
</comment>
<keyword evidence="2" id="KW-0472">Membrane</keyword>
<name>A0AAD5ZEF4_9POAL</name>
<dbReference type="PANTHER" id="PTHR24177:SF412">
    <property type="entry name" value="OS06G0285941 PROTEIN"/>
    <property type="match status" value="1"/>
</dbReference>
<accession>A0AAD5ZEF4</accession>
<keyword evidence="2" id="KW-1133">Transmembrane helix</keyword>
<feature type="compositionally biased region" description="Basic and acidic residues" evidence="1">
    <location>
        <begin position="1"/>
        <end position="21"/>
    </location>
</feature>
<keyword evidence="5" id="KW-1185">Reference proteome</keyword>
<evidence type="ECO:0000313" key="4">
    <source>
        <dbReference type="EMBL" id="KAJ3696436.1"/>
    </source>
</evidence>
<sequence>MSLAGDGREPLPHGPDPEVHHSSKGSTSPERDPLTALMEIRGFLMVFATVMASVTYRAGLNPPGGFWADNIDGHKAGTPVFQDVFCTRYKIFHYFNTSSFMMSLFILLFAIKASINNSDVTKIMLHLTVLMDVITLIIAYIVGAYEDFQSSTYALVLMLMVFIYLVFEVTTLIVRLCKTIRQMAYMLAKI</sequence>
<feature type="transmembrane region" description="Helical" evidence="2">
    <location>
        <begin position="91"/>
        <end position="111"/>
    </location>
</feature>
<evidence type="ECO:0000256" key="2">
    <source>
        <dbReference type="SAM" id="Phobius"/>
    </source>
</evidence>
<dbReference type="InterPro" id="IPR026961">
    <property type="entry name" value="PGG_dom"/>
</dbReference>
<dbReference type="GO" id="GO:0016020">
    <property type="term" value="C:membrane"/>
    <property type="evidence" value="ECO:0007669"/>
    <property type="project" value="TreeGrafter"/>
</dbReference>
<proteinExistence type="predicted"/>
<feature type="domain" description="PGG" evidence="3">
    <location>
        <begin position="38"/>
        <end position="145"/>
    </location>
</feature>
<feature type="transmembrane region" description="Helical" evidence="2">
    <location>
        <begin position="40"/>
        <end position="59"/>
    </location>
</feature>